<dbReference type="Proteomes" id="UP001054945">
    <property type="component" value="Unassembled WGS sequence"/>
</dbReference>
<sequence length="99" mass="11540">MTFTKPLIVYSGEIQGVRMFEARFNLGVFYFHNISETNRPNHKADFRPHEIFDKIPETQLIILAWIENAFQTHGGLNRGSFNRKLLVSTHRRNNPARIG</sequence>
<keyword evidence="2" id="KW-1185">Reference proteome</keyword>
<dbReference type="EMBL" id="BPLR01000914">
    <property type="protein sequence ID" value="GIY98316.1"/>
    <property type="molecule type" value="Genomic_DNA"/>
</dbReference>
<accession>A0AAV4XT35</accession>
<reference evidence="1 2" key="1">
    <citation type="submission" date="2021-06" db="EMBL/GenBank/DDBJ databases">
        <title>Caerostris extrusa draft genome.</title>
        <authorList>
            <person name="Kono N."/>
            <person name="Arakawa K."/>
        </authorList>
    </citation>
    <scope>NUCLEOTIDE SEQUENCE [LARGE SCALE GENOMIC DNA]</scope>
</reference>
<name>A0AAV4XT35_CAEEX</name>
<protein>
    <submittedName>
        <fullName evidence="1">Uncharacterized protein</fullName>
    </submittedName>
</protein>
<gene>
    <name evidence="1" type="ORF">CEXT_485371</name>
</gene>
<organism evidence="1 2">
    <name type="scientific">Caerostris extrusa</name>
    <name type="common">Bark spider</name>
    <name type="synonym">Caerostris bankana</name>
    <dbReference type="NCBI Taxonomy" id="172846"/>
    <lineage>
        <taxon>Eukaryota</taxon>
        <taxon>Metazoa</taxon>
        <taxon>Ecdysozoa</taxon>
        <taxon>Arthropoda</taxon>
        <taxon>Chelicerata</taxon>
        <taxon>Arachnida</taxon>
        <taxon>Araneae</taxon>
        <taxon>Araneomorphae</taxon>
        <taxon>Entelegynae</taxon>
        <taxon>Araneoidea</taxon>
        <taxon>Araneidae</taxon>
        <taxon>Caerostris</taxon>
    </lineage>
</organism>
<evidence type="ECO:0000313" key="1">
    <source>
        <dbReference type="EMBL" id="GIY98316.1"/>
    </source>
</evidence>
<dbReference type="AlphaFoldDB" id="A0AAV4XT35"/>
<proteinExistence type="predicted"/>
<comment type="caution">
    <text evidence="1">The sequence shown here is derived from an EMBL/GenBank/DDBJ whole genome shotgun (WGS) entry which is preliminary data.</text>
</comment>
<evidence type="ECO:0000313" key="2">
    <source>
        <dbReference type="Proteomes" id="UP001054945"/>
    </source>
</evidence>